<feature type="repeat" description="TPR" evidence="3">
    <location>
        <begin position="22"/>
        <end position="55"/>
    </location>
</feature>
<organism evidence="4 5">
    <name type="scientific">Atlanticothrix silvestris CENA357</name>
    <dbReference type="NCBI Taxonomy" id="1725252"/>
    <lineage>
        <taxon>Bacteria</taxon>
        <taxon>Bacillati</taxon>
        <taxon>Cyanobacteriota</taxon>
        <taxon>Cyanophyceae</taxon>
        <taxon>Nostocales</taxon>
        <taxon>Nodulariaceae</taxon>
        <taxon>Atlanticothrix</taxon>
        <taxon>Atlanticothrix silvestris</taxon>
    </lineage>
</organism>
<dbReference type="Pfam" id="PF13181">
    <property type="entry name" value="TPR_8"/>
    <property type="match status" value="3"/>
</dbReference>
<dbReference type="PROSITE" id="PS50005">
    <property type="entry name" value="TPR"/>
    <property type="match status" value="4"/>
</dbReference>
<evidence type="ECO:0000313" key="5">
    <source>
        <dbReference type="Proteomes" id="UP000599391"/>
    </source>
</evidence>
<dbReference type="GO" id="GO:0046813">
    <property type="term" value="P:receptor-mediated virion attachment to host cell"/>
    <property type="evidence" value="ECO:0007669"/>
    <property type="project" value="TreeGrafter"/>
</dbReference>
<dbReference type="SUPFAM" id="SSF48452">
    <property type="entry name" value="TPR-like"/>
    <property type="match status" value="2"/>
</dbReference>
<evidence type="ECO:0000256" key="1">
    <source>
        <dbReference type="ARBA" id="ARBA00022737"/>
    </source>
</evidence>
<keyword evidence="1" id="KW-0677">Repeat</keyword>
<dbReference type="PANTHER" id="PTHR44858:SF1">
    <property type="entry name" value="UDP-N-ACETYLGLUCOSAMINE--PEPTIDE N-ACETYLGLUCOSAMINYLTRANSFERASE SPINDLY-RELATED"/>
    <property type="match status" value="1"/>
</dbReference>
<evidence type="ECO:0000256" key="3">
    <source>
        <dbReference type="PROSITE-ProRule" id="PRU00339"/>
    </source>
</evidence>
<reference evidence="4 5" key="1">
    <citation type="journal article" date="2021" name="Int. J. Syst. Evol. Microbiol.">
        <title>Amazonocrinis nigriterrae gen. nov., sp. nov., Atlanticothrix silvestris gen. nov., sp. nov. and Dendronalium phyllosphericum gen. nov., sp. nov., nostocacean cyanobacteria from Brazilian environments.</title>
        <authorList>
            <person name="Alvarenga D.O."/>
            <person name="Andreote A.P.D."/>
            <person name="Branco L.H.Z."/>
            <person name="Delbaje E."/>
            <person name="Cruz R.B."/>
            <person name="Varani A.M."/>
            <person name="Fiore M.F."/>
        </authorList>
    </citation>
    <scope>NUCLEOTIDE SEQUENCE [LARGE SCALE GENOMIC DNA]</scope>
    <source>
        <strain evidence="4 5">CENA357</strain>
    </source>
</reference>
<accession>A0A8J7L3C7</accession>
<feature type="repeat" description="TPR" evidence="3">
    <location>
        <begin position="90"/>
        <end position="123"/>
    </location>
</feature>
<dbReference type="InterPro" id="IPR050498">
    <property type="entry name" value="Ycf3"/>
</dbReference>
<evidence type="ECO:0000256" key="2">
    <source>
        <dbReference type="ARBA" id="ARBA00022803"/>
    </source>
</evidence>
<name>A0A8J7L3C7_9CYAN</name>
<dbReference type="RefSeq" id="WP_214438824.1">
    <property type="nucleotide sequence ID" value="NZ_JAECZB010000015.1"/>
</dbReference>
<dbReference type="Pfam" id="PF00515">
    <property type="entry name" value="TPR_1"/>
    <property type="match status" value="1"/>
</dbReference>
<dbReference type="SMART" id="SM00028">
    <property type="entry name" value="TPR"/>
    <property type="match status" value="6"/>
</dbReference>
<dbReference type="GO" id="GO:0009279">
    <property type="term" value="C:cell outer membrane"/>
    <property type="evidence" value="ECO:0007669"/>
    <property type="project" value="TreeGrafter"/>
</dbReference>
<dbReference type="PANTHER" id="PTHR44858">
    <property type="entry name" value="TETRATRICOPEPTIDE REPEAT PROTEIN 6"/>
    <property type="match status" value="1"/>
</dbReference>
<comment type="caution">
    <text evidence="4">The sequence shown here is derived from an EMBL/GenBank/DDBJ whole genome shotgun (WGS) entry which is preliminary data.</text>
</comment>
<dbReference type="InterPro" id="IPR011990">
    <property type="entry name" value="TPR-like_helical_dom_sf"/>
</dbReference>
<feature type="repeat" description="TPR" evidence="3">
    <location>
        <begin position="233"/>
        <end position="266"/>
    </location>
</feature>
<dbReference type="EMBL" id="JAECZB010000015">
    <property type="protein sequence ID" value="MBH8552512.1"/>
    <property type="molecule type" value="Genomic_DNA"/>
</dbReference>
<dbReference type="AlphaFoldDB" id="A0A8J7L3C7"/>
<dbReference type="InterPro" id="IPR019734">
    <property type="entry name" value="TPR_rpt"/>
</dbReference>
<dbReference type="Gene3D" id="1.25.40.10">
    <property type="entry name" value="Tetratricopeptide repeat domain"/>
    <property type="match status" value="3"/>
</dbReference>
<dbReference type="NCBIfam" id="NF047558">
    <property type="entry name" value="TPR_END_plus"/>
    <property type="match status" value="1"/>
</dbReference>
<feature type="repeat" description="TPR" evidence="3">
    <location>
        <begin position="56"/>
        <end position="89"/>
    </location>
</feature>
<keyword evidence="5" id="KW-1185">Reference proteome</keyword>
<protein>
    <submittedName>
        <fullName evidence="4">Tetratricopeptide repeat protein</fullName>
    </submittedName>
</protein>
<evidence type="ECO:0000313" key="4">
    <source>
        <dbReference type="EMBL" id="MBH8552512.1"/>
    </source>
</evidence>
<proteinExistence type="predicted"/>
<sequence length="295" mass="33660">MDYYQKTLADIDRAIEQKLNDAKVLADEGEACRLMGYLEAALDNFNRAIDLNPNYAWAIAHRGETYRQMKRYEKALVDFSRSLTLKPGHPWTLAHRGASHYKLKYYHDALADINQAINLQPNYPWALVYRINLHIIMERYEAALVDFDRAIALDETIIPHWPGERGLLLSYLGRYSEAISSCEQGLQQNPNDYVTSYTLAVIKAQLQGLAAAQLEIKTTQNILQAVTKRSRNAGVIYRLGGLAALEGDIEQALNYLQQAILLDNEPLELARRDLAWLNLRDYPRFQSLIYEGGLT</sequence>
<dbReference type="Proteomes" id="UP000599391">
    <property type="component" value="Unassembled WGS sequence"/>
</dbReference>
<keyword evidence="2 3" id="KW-0802">TPR repeat</keyword>
<gene>
    <name evidence="4" type="ORF">I8751_09010</name>
</gene>